<keyword evidence="1" id="KW-0812">Transmembrane</keyword>
<keyword evidence="1" id="KW-1133">Transmembrane helix</keyword>
<sequence length="264" mass="29738">MRQPKGFIPIIVVVFIAILASTMVGVSWWYSEKSEEIKKVEQSLISNFDECVAAGNPVMESYPRQCVVNEQTFTEVITNTNQLVGGDADEHGCIGSAGYSWCDPLNRCVRQWEDPCPVSMEPQGLTTDWKTYTNEKYNFSFKYPREYTIHSEAEDSVYIQKALPSNPPDDMGGVNTVGIVVLYNDMPDFEGGFLIQYDWAIHGFAEESTPLWYSGKSEKTMGKNTFTSFVEASGMDNVNYNFLVHDSFVYQIHDSVIKGGACRK</sequence>
<accession>A0A2H0YRE1</accession>
<dbReference type="Proteomes" id="UP000228711">
    <property type="component" value="Unassembled WGS sequence"/>
</dbReference>
<proteinExistence type="predicted"/>
<evidence type="ECO:0000256" key="1">
    <source>
        <dbReference type="SAM" id="Phobius"/>
    </source>
</evidence>
<dbReference type="AlphaFoldDB" id="A0A2H0YRE1"/>
<feature type="transmembrane region" description="Helical" evidence="1">
    <location>
        <begin position="7"/>
        <end position="30"/>
    </location>
</feature>
<reference evidence="3" key="1">
    <citation type="submission" date="2017-09" db="EMBL/GenBank/DDBJ databases">
        <title>Depth-based differentiation of microbial function through sediment-hosted aquifers and enrichment of novel symbionts in the deep terrestrial subsurface.</title>
        <authorList>
            <person name="Probst A.J."/>
            <person name="Ladd B."/>
            <person name="Jarett J.K."/>
            <person name="Geller-Mcgrath D.E."/>
            <person name="Sieber C.M.K."/>
            <person name="Emerson J.B."/>
            <person name="Anantharaman K."/>
            <person name="Thomas B.C."/>
            <person name="Malmstrom R."/>
            <person name="Stieglmeier M."/>
            <person name="Klingl A."/>
            <person name="Woyke T."/>
            <person name="Ryan C.M."/>
            <person name="Banfield J.F."/>
        </authorList>
    </citation>
    <scope>NUCLEOTIDE SEQUENCE [LARGE SCALE GENOMIC DNA]</scope>
</reference>
<protein>
    <submittedName>
        <fullName evidence="2">Uncharacterized protein</fullName>
    </submittedName>
</protein>
<gene>
    <name evidence="2" type="ORF">COT25_05035</name>
</gene>
<organism evidence="2 3">
    <name type="scientific">Candidatus Kerfeldbacteria bacterium CG08_land_8_20_14_0_20_42_7</name>
    <dbReference type="NCBI Taxonomy" id="2014245"/>
    <lineage>
        <taxon>Bacteria</taxon>
        <taxon>Candidatus Kerfeldiibacteriota</taxon>
    </lineage>
</organism>
<name>A0A2H0YRE1_9BACT</name>
<keyword evidence="1" id="KW-0472">Membrane</keyword>
<evidence type="ECO:0000313" key="3">
    <source>
        <dbReference type="Proteomes" id="UP000228711"/>
    </source>
</evidence>
<comment type="caution">
    <text evidence="2">The sequence shown here is derived from an EMBL/GenBank/DDBJ whole genome shotgun (WGS) entry which is preliminary data.</text>
</comment>
<dbReference type="EMBL" id="PEXV01000161">
    <property type="protein sequence ID" value="PIS41075.1"/>
    <property type="molecule type" value="Genomic_DNA"/>
</dbReference>
<evidence type="ECO:0000313" key="2">
    <source>
        <dbReference type="EMBL" id="PIS41075.1"/>
    </source>
</evidence>